<dbReference type="EMBL" id="JAAQYP010000017">
    <property type="protein sequence ID" value="NNA96070.1"/>
    <property type="molecule type" value="Genomic_DNA"/>
</dbReference>
<evidence type="ECO:0000313" key="2">
    <source>
        <dbReference type="EMBL" id="NNA96070.1"/>
    </source>
</evidence>
<sequence length="205" mass="22935">MSIISNQPRAPHPIHTTEPPSDAQSAGRDRGPDGTSPTRTAISEFIREKSLRELHAFITPENVIELLRNPSSKKNAEVLKKINDLLTAQSINSLLRGPYAKENGKILTELASLFTDKINNDLLTIGEEVLKRMKDENEERRYNMYYQLISVGTDGDNGVLNLITEWQHTMDSLQRGFQQSDKTAGIFLEVGSRLSKSRISKNADG</sequence>
<dbReference type="GeneID" id="70099961"/>
<evidence type="ECO:0000313" key="3">
    <source>
        <dbReference type="Proteomes" id="UP000542111"/>
    </source>
</evidence>
<protein>
    <submittedName>
        <fullName evidence="2">Uncharacterized protein</fullName>
    </submittedName>
</protein>
<accession>A0A7Y1MPS0</accession>
<dbReference type="Proteomes" id="UP000542111">
    <property type="component" value="Unassembled WGS sequence"/>
</dbReference>
<proteinExistence type="predicted"/>
<dbReference type="AlphaFoldDB" id="A0A7Y1MPS0"/>
<evidence type="ECO:0000256" key="1">
    <source>
        <dbReference type="SAM" id="MobiDB-lite"/>
    </source>
</evidence>
<reference evidence="2 3" key="1">
    <citation type="journal article" date="2020" name="Front. Microbiol.">
        <title>Genetic Organization of the aprX-lipA2 Operon Affects the Proteolytic Potential of Pseudomonas Species in Milk.</title>
        <authorList>
            <person name="Maier C."/>
            <person name="Huptas C."/>
            <person name="von Neubeck M."/>
            <person name="Scherer S."/>
            <person name="Wenning M."/>
            <person name="Lucking G."/>
        </authorList>
    </citation>
    <scope>NUCLEOTIDE SEQUENCE [LARGE SCALE GENOMIC DNA]</scope>
    <source>
        <strain evidence="2 3">G4779</strain>
    </source>
</reference>
<gene>
    <name evidence="2" type="ORF">HBO33_12915</name>
</gene>
<name>A0A7Y1MPS0_9PSED</name>
<organism evidence="2 3">
    <name type="scientific">Pseudomonas gessardii</name>
    <dbReference type="NCBI Taxonomy" id="78544"/>
    <lineage>
        <taxon>Bacteria</taxon>
        <taxon>Pseudomonadati</taxon>
        <taxon>Pseudomonadota</taxon>
        <taxon>Gammaproteobacteria</taxon>
        <taxon>Pseudomonadales</taxon>
        <taxon>Pseudomonadaceae</taxon>
        <taxon>Pseudomonas</taxon>
    </lineage>
</organism>
<dbReference type="RefSeq" id="WP_076960996.1">
    <property type="nucleotide sequence ID" value="NZ_CBCRYT010000003.1"/>
</dbReference>
<comment type="caution">
    <text evidence="2">The sequence shown here is derived from an EMBL/GenBank/DDBJ whole genome shotgun (WGS) entry which is preliminary data.</text>
</comment>
<feature type="region of interest" description="Disordered" evidence="1">
    <location>
        <begin position="1"/>
        <end position="39"/>
    </location>
</feature>